<evidence type="ECO:0000313" key="9">
    <source>
        <dbReference type="EMBL" id="PJJ55320.1"/>
    </source>
</evidence>
<evidence type="ECO:0000256" key="1">
    <source>
        <dbReference type="ARBA" id="ARBA00004651"/>
    </source>
</evidence>
<evidence type="ECO:0000256" key="2">
    <source>
        <dbReference type="ARBA" id="ARBA00022475"/>
    </source>
</evidence>
<dbReference type="OrthoDB" id="5187110at2"/>
<comment type="subcellular location">
    <subcellularLocation>
        <location evidence="1">Cell membrane</location>
        <topology evidence="1">Multi-pass membrane protein</topology>
    </subcellularLocation>
</comment>
<comment type="caution">
    <text evidence="9">The sequence shown here is derived from an EMBL/GenBank/DDBJ whole genome shotgun (WGS) entry which is preliminary data.</text>
</comment>
<feature type="compositionally biased region" description="Polar residues" evidence="6">
    <location>
        <begin position="30"/>
        <end position="46"/>
    </location>
</feature>
<evidence type="ECO:0000313" key="10">
    <source>
        <dbReference type="Proteomes" id="UP000230161"/>
    </source>
</evidence>
<feature type="transmembrane region" description="Helical" evidence="7">
    <location>
        <begin position="96"/>
        <end position="119"/>
    </location>
</feature>
<reference evidence="9 10" key="1">
    <citation type="submission" date="2017-11" db="EMBL/GenBank/DDBJ databases">
        <title>Genomic Encyclopedia of Archaeal and Bacterial Type Strains, Phase II (KMG-II): From Individual Species to Whole Genera.</title>
        <authorList>
            <person name="Goeker M."/>
        </authorList>
    </citation>
    <scope>NUCLEOTIDE SEQUENCE [LARGE SCALE GENOMIC DNA]</scope>
    <source>
        <strain evidence="9 10">DSM 25625</strain>
    </source>
</reference>
<keyword evidence="10" id="KW-1185">Reference proteome</keyword>
<keyword evidence="4 7" id="KW-1133">Transmembrane helix</keyword>
<evidence type="ECO:0000256" key="3">
    <source>
        <dbReference type="ARBA" id="ARBA00022692"/>
    </source>
</evidence>
<keyword evidence="3 7" id="KW-0812">Transmembrane</keyword>
<dbReference type="AlphaFoldDB" id="A0A2M9BBJ9"/>
<keyword evidence="2" id="KW-1003">Cell membrane</keyword>
<dbReference type="PANTHER" id="PTHR36115:SF6">
    <property type="entry name" value="PROLINE-RICH ANTIGEN HOMOLOG"/>
    <property type="match status" value="1"/>
</dbReference>
<dbReference type="Pfam" id="PF06271">
    <property type="entry name" value="RDD"/>
    <property type="match status" value="1"/>
</dbReference>
<dbReference type="InterPro" id="IPR010432">
    <property type="entry name" value="RDD"/>
</dbReference>
<sequence length="171" mass="18489">MFPACYKPLIRAGLGPVFRPRSGPGYTGSVPRSESTPSRSGETSPSRYPGERLGLPESGRRSVARVGRRIGALAIDWAIASVIALAIFGQTQWMPLLIFLAMQILFIATIGGSIGHRLLGMQLVPLRGGYVGLWRPIVRSVLLCLAIPALIWDSDQRGFHDVVAGTVLIRV</sequence>
<evidence type="ECO:0000256" key="6">
    <source>
        <dbReference type="SAM" id="MobiDB-lite"/>
    </source>
</evidence>
<evidence type="ECO:0000256" key="7">
    <source>
        <dbReference type="SAM" id="Phobius"/>
    </source>
</evidence>
<keyword evidence="5 7" id="KW-0472">Membrane</keyword>
<dbReference type="Proteomes" id="UP000230161">
    <property type="component" value="Unassembled WGS sequence"/>
</dbReference>
<evidence type="ECO:0000259" key="8">
    <source>
        <dbReference type="Pfam" id="PF06271"/>
    </source>
</evidence>
<dbReference type="GO" id="GO:0005886">
    <property type="term" value="C:plasma membrane"/>
    <property type="evidence" value="ECO:0007669"/>
    <property type="project" value="UniProtKB-SubCell"/>
</dbReference>
<feature type="transmembrane region" description="Helical" evidence="7">
    <location>
        <begin position="70"/>
        <end position="90"/>
    </location>
</feature>
<gene>
    <name evidence="9" type="ORF">CLV54_3210</name>
</gene>
<dbReference type="InterPro" id="IPR051791">
    <property type="entry name" value="Pra-immunoreactive"/>
</dbReference>
<name>A0A2M9BBJ9_9MICO</name>
<feature type="region of interest" description="Disordered" evidence="6">
    <location>
        <begin position="22"/>
        <end position="56"/>
    </location>
</feature>
<evidence type="ECO:0000256" key="4">
    <source>
        <dbReference type="ARBA" id="ARBA00022989"/>
    </source>
</evidence>
<proteinExistence type="predicted"/>
<dbReference type="PANTHER" id="PTHR36115">
    <property type="entry name" value="PROLINE-RICH ANTIGEN HOMOLOG-RELATED"/>
    <property type="match status" value="1"/>
</dbReference>
<evidence type="ECO:0000256" key="5">
    <source>
        <dbReference type="ARBA" id="ARBA00023136"/>
    </source>
</evidence>
<feature type="domain" description="RDD" evidence="8">
    <location>
        <begin position="63"/>
        <end position="165"/>
    </location>
</feature>
<organism evidence="9 10">
    <name type="scientific">Compostimonas suwonensis</name>
    <dbReference type="NCBI Taxonomy" id="1048394"/>
    <lineage>
        <taxon>Bacteria</taxon>
        <taxon>Bacillati</taxon>
        <taxon>Actinomycetota</taxon>
        <taxon>Actinomycetes</taxon>
        <taxon>Micrococcales</taxon>
        <taxon>Microbacteriaceae</taxon>
        <taxon>Compostimonas</taxon>
    </lineage>
</organism>
<accession>A0A2M9BBJ9</accession>
<dbReference type="EMBL" id="PGFB01000006">
    <property type="protein sequence ID" value="PJJ55320.1"/>
    <property type="molecule type" value="Genomic_DNA"/>
</dbReference>
<protein>
    <submittedName>
        <fullName evidence="9">RDD family protein</fullName>
    </submittedName>
</protein>